<accession>A0A4P7N2X1</accession>
<sequence>MMRETPDGARGTQIHVLCQYRGELNFQREPGAYAVQAQWDIEIQSRDAVRGYQPQWFTFVRLVSVRFQLLGSWENLQAQIPQVQVGCYSPKQTE</sequence>
<name>A0A4P7N2X1_PYROR</name>
<evidence type="ECO:0000313" key="1">
    <source>
        <dbReference type="EMBL" id="QBZ56749.1"/>
    </source>
</evidence>
<organism evidence="1 2">
    <name type="scientific">Pyricularia oryzae</name>
    <name type="common">Rice blast fungus</name>
    <name type="synonym">Magnaporthe oryzae</name>
    <dbReference type="NCBI Taxonomy" id="318829"/>
    <lineage>
        <taxon>Eukaryota</taxon>
        <taxon>Fungi</taxon>
        <taxon>Dikarya</taxon>
        <taxon>Ascomycota</taxon>
        <taxon>Pezizomycotina</taxon>
        <taxon>Sordariomycetes</taxon>
        <taxon>Sordariomycetidae</taxon>
        <taxon>Magnaporthales</taxon>
        <taxon>Pyriculariaceae</taxon>
        <taxon>Pyricularia</taxon>
    </lineage>
</organism>
<dbReference type="Proteomes" id="UP000294847">
    <property type="component" value="Chromosome 2"/>
</dbReference>
<dbReference type="AlphaFoldDB" id="A0A4P7N2X1"/>
<reference evidence="1 2" key="1">
    <citation type="journal article" date="2019" name="Mol. Biol. Evol.">
        <title>Blast fungal genomes show frequent chromosomal changes, gene gains and losses, and effector gene turnover.</title>
        <authorList>
            <person name="Gomez Luciano L.B."/>
            <person name="Jason Tsai I."/>
            <person name="Chuma I."/>
            <person name="Tosa Y."/>
            <person name="Chen Y.H."/>
            <person name="Li J.Y."/>
            <person name="Li M.Y."/>
            <person name="Jade Lu M.Y."/>
            <person name="Nakayashiki H."/>
            <person name="Li W.H."/>
        </authorList>
    </citation>
    <scope>NUCLEOTIDE SEQUENCE [LARGE SCALE GENOMIC DNA]</scope>
    <source>
        <strain evidence="1">MZ5-1-6</strain>
    </source>
</reference>
<evidence type="ECO:0000313" key="2">
    <source>
        <dbReference type="Proteomes" id="UP000294847"/>
    </source>
</evidence>
<protein>
    <submittedName>
        <fullName evidence="1">Uncharacterized protein</fullName>
    </submittedName>
</protein>
<gene>
    <name evidence="1" type="ORF">PoMZ_01664</name>
</gene>
<proteinExistence type="predicted"/>
<dbReference type="EMBL" id="CP034205">
    <property type="protein sequence ID" value="QBZ56749.1"/>
    <property type="molecule type" value="Genomic_DNA"/>
</dbReference>